<dbReference type="AlphaFoldDB" id="A0A081S3J5"/>
<feature type="transmembrane region" description="Helical" evidence="1">
    <location>
        <begin position="7"/>
        <end position="29"/>
    </location>
</feature>
<gene>
    <name evidence="2" type="ORF">AAA799E16_01860</name>
</gene>
<keyword evidence="3" id="KW-1185">Reference proteome</keyword>
<organism evidence="2 3">
    <name type="scientific">Marine Group I thaumarchaeote SCGC AAA799-E16</name>
    <dbReference type="NCBI Taxonomy" id="1502292"/>
    <lineage>
        <taxon>Archaea</taxon>
        <taxon>Nitrososphaerota</taxon>
        <taxon>Marine Group I</taxon>
    </lineage>
</organism>
<evidence type="ECO:0000313" key="2">
    <source>
        <dbReference type="EMBL" id="KER05498.1"/>
    </source>
</evidence>
<evidence type="ECO:0000313" key="3">
    <source>
        <dbReference type="Proteomes" id="UP000028027"/>
    </source>
</evidence>
<reference evidence="2 3" key="1">
    <citation type="submission" date="2014-06" db="EMBL/GenBank/DDBJ databases">
        <authorList>
            <person name="Ngugi D.K."/>
            <person name="Blom J."/>
            <person name="Alam I."/>
            <person name="Rashid M."/>
            <person name="Ba Alawi W."/>
            <person name="Zhang G."/>
            <person name="Hikmawan T."/>
            <person name="Guan Y."/>
            <person name="Antunes A."/>
            <person name="Siam R."/>
            <person name="Eldorry H."/>
            <person name="Bajic V."/>
            <person name="Stingl U."/>
        </authorList>
    </citation>
    <scope>NUCLEOTIDE SEQUENCE [LARGE SCALE GENOMIC DNA]</scope>
    <source>
        <strain evidence="2">SCGC AAA799-E16</strain>
    </source>
</reference>
<protein>
    <recommendedName>
        <fullName evidence="4">Transmembrane protein</fullName>
    </recommendedName>
</protein>
<sequence length="95" mass="10785">MHHVIKNIVITLSCIISVSVVVIFFIPLVDEFETFNCITEPCESPKITIFESLQKQYSVIDSFEKCVSAGNPVMESHPRQCRTTDGKHFVEKINP</sequence>
<evidence type="ECO:0000256" key="1">
    <source>
        <dbReference type="SAM" id="Phobius"/>
    </source>
</evidence>
<dbReference type="EMBL" id="JNVL01000054">
    <property type="protein sequence ID" value="KER05498.1"/>
    <property type="molecule type" value="Genomic_DNA"/>
</dbReference>
<name>A0A081S3J5_9ARCH</name>
<comment type="caution">
    <text evidence="2">The sequence shown here is derived from an EMBL/GenBank/DDBJ whole genome shotgun (WGS) entry which is preliminary data.</text>
</comment>
<proteinExistence type="predicted"/>
<evidence type="ECO:0008006" key="4">
    <source>
        <dbReference type="Google" id="ProtNLM"/>
    </source>
</evidence>
<accession>A0A081S3J5</accession>
<keyword evidence="1" id="KW-0472">Membrane</keyword>
<keyword evidence="1" id="KW-1133">Transmembrane helix</keyword>
<keyword evidence="1" id="KW-0812">Transmembrane</keyword>
<dbReference type="Proteomes" id="UP000028027">
    <property type="component" value="Unassembled WGS sequence"/>
</dbReference>